<dbReference type="GO" id="GO:0019144">
    <property type="term" value="F:ADP-sugar diphosphatase activity"/>
    <property type="evidence" value="ECO:0007669"/>
    <property type="project" value="TreeGrafter"/>
</dbReference>
<evidence type="ECO:0000256" key="10">
    <source>
        <dbReference type="ARBA" id="ARBA00030308"/>
    </source>
</evidence>
<dbReference type="InterPro" id="IPR020084">
    <property type="entry name" value="NUDIX_hydrolase_CS"/>
</dbReference>
<dbReference type="EC" id="3.6.1.13" evidence="3"/>
<keyword evidence="6" id="KW-0378">Hydrolase</keyword>
<proteinExistence type="inferred from homology"/>
<evidence type="ECO:0000256" key="4">
    <source>
        <dbReference type="ARBA" id="ARBA00013297"/>
    </source>
</evidence>
<dbReference type="PROSITE" id="PS51462">
    <property type="entry name" value="NUDIX"/>
    <property type="match status" value="1"/>
</dbReference>
<dbReference type="AlphaFoldDB" id="A0A1M5S0S9"/>
<protein>
    <recommendedName>
        <fullName evidence="4">ADP-ribose pyrophosphatase</fullName>
        <ecNumber evidence="3">3.6.1.13</ecNumber>
    </recommendedName>
    <alternativeName>
        <fullName evidence="9">ADP-ribose diphosphatase</fullName>
    </alternativeName>
    <alternativeName>
        <fullName evidence="11">ADP-ribose phosphohydrolase</fullName>
    </alternativeName>
    <alternativeName>
        <fullName evidence="10">Adenosine diphosphoribose pyrophosphatase</fullName>
    </alternativeName>
</protein>
<dbReference type="Gene3D" id="3.90.79.10">
    <property type="entry name" value="Nucleoside Triphosphate Pyrophosphohydrolase"/>
    <property type="match status" value="1"/>
</dbReference>
<feature type="short sequence motif" description="Nudix box" evidence="14">
    <location>
        <begin position="266"/>
        <end position="288"/>
    </location>
</feature>
<dbReference type="OrthoDB" id="5292471at2"/>
<feature type="binding site" evidence="13">
    <location>
        <position position="334"/>
    </location>
    <ligand>
        <name>Mg(2+)</name>
        <dbReference type="ChEBI" id="CHEBI:18420"/>
        <label>1</label>
    </ligand>
</feature>
<dbReference type="CDD" id="cd06661">
    <property type="entry name" value="GGCT_like"/>
    <property type="match status" value="1"/>
</dbReference>
<dbReference type="InterPro" id="IPR000086">
    <property type="entry name" value="NUDIX_hydrolase_dom"/>
</dbReference>
<evidence type="ECO:0000256" key="11">
    <source>
        <dbReference type="ARBA" id="ARBA00033056"/>
    </source>
</evidence>
<dbReference type="PANTHER" id="PTHR11839">
    <property type="entry name" value="UDP/ADP-SUGAR PYROPHOSPHATASE"/>
    <property type="match status" value="1"/>
</dbReference>
<evidence type="ECO:0000313" key="16">
    <source>
        <dbReference type="EMBL" id="SHH31623.1"/>
    </source>
</evidence>
<feature type="binding site" evidence="13">
    <location>
        <position position="285"/>
    </location>
    <ligand>
        <name>Mg(2+)</name>
        <dbReference type="ChEBI" id="CHEBI:18420"/>
        <label>1</label>
    </ligand>
</feature>
<dbReference type="InterPro" id="IPR009288">
    <property type="entry name" value="AIG2-like_dom"/>
</dbReference>
<comment type="function">
    <text evidence="8">Acts on ADP-mannose and ADP-glucose as well as ADP-ribose. Prevents glycogen biosynthesis. The reaction catalyzed by this enzyme is a limiting step of the gluconeogenic process.</text>
</comment>
<evidence type="ECO:0000256" key="6">
    <source>
        <dbReference type="ARBA" id="ARBA00022801"/>
    </source>
</evidence>
<dbReference type="GO" id="GO:0019693">
    <property type="term" value="P:ribose phosphate metabolic process"/>
    <property type="evidence" value="ECO:0007669"/>
    <property type="project" value="TreeGrafter"/>
</dbReference>
<dbReference type="Pfam" id="PF06094">
    <property type="entry name" value="GGACT"/>
    <property type="match status" value="1"/>
</dbReference>
<comment type="catalytic activity">
    <reaction evidence="12">
        <text>ADP-D-ribose + H2O = D-ribose 5-phosphate + AMP + 2 H(+)</text>
        <dbReference type="Rhea" id="RHEA:10412"/>
        <dbReference type="ChEBI" id="CHEBI:15377"/>
        <dbReference type="ChEBI" id="CHEBI:15378"/>
        <dbReference type="ChEBI" id="CHEBI:57967"/>
        <dbReference type="ChEBI" id="CHEBI:78346"/>
        <dbReference type="ChEBI" id="CHEBI:456215"/>
        <dbReference type="EC" id="3.6.1.13"/>
    </reaction>
</comment>
<evidence type="ECO:0000256" key="8">
    <source>
        <dbReference type="ARBA" id="ARBA00025164"/>
    </source>
</evidence>
<feature type="binding site" evidence="13">
    <location>
        <position position="265"/>
    </location>
    <ligand>
        <name>Mg(2+)</name>
        <dbReference type="ChEBI" id="CHEBI:18420"/>
        <label>1</label>
    </ligand>
</feature>
<comment type="similarity">
    <text evidence="2">Belongs to the Nudix hydrolase family. NudF subfamily.</text>
</comment>
<dbReference type="PROSITE" id="PS00893">
    <property type="entry name" value="NUDIX_BOX"/>
    <property type="match status" value="1"/>
</dbReference>
<keyword evidence="7 13" id="KW-0460">Magnesium</keyword>
<evidence type="ECO:0000259" key="15">
    <source>
        <dbReference type="PROSITE" id="PS51462"/>
    </source>
</evidence>
<evidence type="ECO:0000256" key="7">
    <source>
        <dbReference type="ARBA" id="ARBA00022842"/>
    </source>
</evidence>
<name>A0A1M5S0S9_9RHOB</name>
<dbReference type="InterPro" id="IPR036568">
    <property type="entry name" value="GGCT-like_sf"/>
</dbReference>
<dbReference type="CDD" id="cd24155">
    <property type="entry name" value="NUDIX_ADPRase"/>
    <property type="match status" value="1"/>
</dbReference>
<dbReference type="EMBL" id="FQXC01000002">
    <property type="protein sequence ID" value="SHH31623.1"/>
    <property type="molecule type" value="Genomic_DNA"/>
</dbReference>
<dbReference type="SUPFAM" id="SSF110857">
    <property type="entry name" value="Gamma-glutamyl cyclotransferase-like"/>
    <property type="match status" value="1"/>
</dbReference>
<dbReference type="SUPFAM" id="SSF55811">
    <property type="entry name" value="Nudix"/>
    <property type="match status" value="1"/>
</dbReference>
<dbReference type="Proteomes" id="UP000184221">
    <property type="component" value="Unassembled WGS sequence"/>
</dbReference>
<evidence type="ECO:0000256" key="3">
    <source>
        <dbReference type="ARBA" id="ARBA00012453"/>
    </source>
</evidence>
<dbReference type="InterPro" id="IPR013024">
    <property type="entry name" value="GGCT-like"/>
</dbReference>
<dbReference type="GO" id="GO:0005829">
    <property type="term" value="C:cytosol"/>
    <property type="evidence" value="ECO:0007669"/>
    <property type="project" value="TreeGrafter"/>
</dbReference>
<reference evidence="16 17" key="1">
    <citation type="submission" date="2016-11" db="EMBL/GenBank/DDBJ databases">
        <authorList>
            <person name="Jaros S."/>
            <person name="Januszkiewicz K."/>
            <person name="Wedrychowicz H."/>
        </authorList>
    </citation>
    <scope>NUCLEOTIDE SEQUENCE [LARGE SCALE GENOMIC DNA]</scope>
    <source>
        <strain evidence="16 17">DSM 29431</strain>
    </source>
</reference>
<dbReference type="GO" id="GO:0006753">
    <property type="term" value="P:nucleoside phosphate metabolic process"/>
    <property type="evidence" value="ECO:0007669"/>
    <property type="project" value="TreeGrafter"/>
</dbReference>
<accession>A0A1M5S0S9</accession>
<dbReference type="InterPro" id="IPR004385">
    <property type="entry name" value="NDP_pyrophosphatase"/>
</dbReference>
<keyword evidence="17" id="KW-1185">Reference proteome</keyword>
<dbReference type="Gene3D" id="3.10.490.10">
    <property type="entry name" value="Gamma-glutamyl cyclotransferase-like"/>
    <property type="match status" value="1"/>
</dbReference>
<evidence type="ECO:0000256" key="14">
    <source>
        <dbReference type="PIRSR" id="PIRSR604385-3"/>
    </source>
</evidence>
<dbReference type="PANTHER" id="PTHR11839:SF5">
    <property type="entry name" value="ADP-RIBOSE PYROPHOSPHATASE"/>
    <property type="match status" value="1"/>
</dbReference>
<feature type="binding site" evidence="13">
    <location>
        <position position="281"/>
    </location>
    <ligand>
        <name>Mg(2+)</name>
        <dbReference type="ChEBI" id="CHEBI:18420"/>
        <label>1</label>
    </ligand>
</feature>
<dbReference type="Pfam" id="PF00293">
    <property type="entry name" value="NUDIX"/>
    <property type="match status" value="1"/>
</dbReference>
<comment type="cofactor">
    <cofactor evidence="1 13">
        <name>Mg(2+)</name>
        <dbReference type="ChEBI" id="CHEBI:18420"/>
    </cofactor>
</comment>
<dbReference type="GO" id="GO:0046872">
    <property type="term" value="F:metal ion binding"/>
    <property type="evidence" value="ECO:0007669"/>
    <property type="project" value="UniProtKB-KW"/>
</dbReference>
<dbReference type="GO" id="GO:0047631">
    <property type="term" value="F:ADP-ribose diphosphatase activity"/>
    <property type="evidence" value="ECO:0007669"/>
    <property type="project" value="UniProtKB-EC"/>
</dbReference>
<evidence type="ECO:0000256" key="5">
    <source>
        <dbReference type="ARBA" id="ARBA00022723"/>
    </source>
</evidence>
<gene>
    <name evidence="16" type="ORF">SAMN05443551_1950</name>
</gene>
<dbReference type="STRING" id="996342.SAMN05443551_1950"/>
<sequence>MTSFFFYGTLCHVPLLEAVLGCNDGALDDRIQAAHLPNHRVSWVQDEAYPMIEPVTGSAASGILLSGVSDDEAERFSYYEGAFSYRLSEVTVEVDGAPHEAVCYYPTKHDQTRGASWVLDDWVRVWGEMAVGAARDVMARRDRYDAETAAGLRPFLMARHWARAMARTDTSEPKIRYSSRDEDVTVTDRLPGYRGFFELAEFRYDHIRFDGSRSPTVTREAFLAFDAALVLPYDPQRDEVLLIEQLRFGPLWRSDPHPWVFEPIAGLVDAGEDPADTARREAVEEAGLELGPLEPIAKVYASPGYSTEFFHCFLAVTDLAGFEPDTNGVVSEHEDIRSHVMPFEQAMALVSEGEVNAGPLVMMLYWLASHRDRLRSAA</sequence>
<evidence type="ECO:0000256" key="12">
    <source>
        <dbReference type="ARBA" id="ARBA00049546"/>
    </source>
</evidence>
<evidence type="ECO:0000313" key="17">
    <source>
        <dbReference type="Proteomes" id="UP000184221"/>
    </source>
</evidence>
<keyword evidence="5 13" id="KW-0479">Metal-binding</keyword>
<organism evidence="16 17">
    <name type="scientific">Marivita hallyeonensis</name>
    <dbReference type="NCBI Taxonomy" id="996342"/>
    <lineage>
        <taxon>Bacteria</taxon>
        <taxon>Pseudomonadati</taxon>
        <taxon>Pseudomonadota</taxon>
        <taxon>Alphaproteobacteria</taxon>
        <taxon>Rhodobacterales</taxon>
        <taxon>Roseobacteraceae</taxon>
        <taxon>Marivita</taxon>
    </lineage>
</organism>
<evidence type="ECO:0000256" key="2">
    <source>
        <dbReference type="ARBA" id="ARBA00007482"/>
    </source>
</evidence>
<feature type="domain" description="Nudix hydrolase" evidence="15">
    <location>
        <begin position="223"/>
        <end position="363"/>
    </location>
</feature>
<evidence type="ECO:0000256" key="9">
    <source>
        <dbReference type="ARBA" id="ARBA00030162"/>
    </source>
</evidence>
<dbReference type="NCBIfam" id="TIGR00052">
    <property type="entry name" value="nudix-type nucleoside diphosphatase, YffH/AdpP family"/>
    <property type="match status" value="1"/>
</dbReference>
<dbReference type="InterPro" id="IPR015797">
    <property type="entry name" value="NUDIX_hydrolase-like_dom_sf"/>
</dbReference>
<evidence type="ECO:0000256" key="13">
    <source>
        <dbReference type="PIRSR" id="PIRSR604385-2"/>
    </source>
</evidence>
<dbReference type="RefSeq" id="WP_072777272.1">
    <property type="nucleotide sequence ID" value="NZ_FQXC01000002.1"/>
</dbReference>
<evidence type="ECO:0000256" key="1">
    <source>
        <dbReference type="ARBA" id="ARBA00001946"/>
    </source>
</evidence>